<dbReference type="EMBL" id="LXQA010417310">
    <property type="protein sequence ID" value="MCI50491.1"/>
    <property type="molecule type" value="Genomic_DNA"/>
</dbReference>
<organism evidence="1 2">
    <name type="scientific">Trifolium medium</name>
    <dbReference type="NCBI Taxonomy" id="97028"/>
    <lineage>
        <taxon>Eukaryota</taxon>
        <taxon>Viridiplantae</taxon>
        <taxon>Streptophyta</taxon>
        <taxon>Embryophyta</taxon>
        <taxon>Tracheophyta</taxon>
        <taxon>Spermatophyta</taxon>
        <taxon>Magnoliopsida</taxon>
        <taxon>eudicotyledons</taxon>
        <taxon>Gunneridae</taxon>
        <taxon>Pentapetalae</taxon>
        <taxon>rosids</taxon>
        <taxon>fabids</taxon>
        <taxon>Fabales</taxon>
        <taxon>Fabaceae</taxon>
        <taxon>Papilionoideae</taxon>
        <taxon>50 kb inversion clade</taxon>
        <taxon>NPAAA clade</taxon>
        <taxon>Hologalegina</taxon>
        <taxon>IRL clade</taxon>
        <taxon>Trifolieae</taxon>
        <taxon>Trifolium</taxon>
    </lineage>
</organism>
<dbReference type="AlphaFoldDB" id="A0A392SNN4"/>
<feature type="non-terminal residue" evidence="1">
    <location>
        <position position="43"/>
    </location>
</feature>
<dbReference type="Proteomes" id="UP000265520">
    <property type="component" value="Unassembled WGS sequence"/>
</dbReference>
<comment type="caution">
    <text evidence="1">The sequence shown here is derived from an EMBL/GenBank/DDBJ whole genome shotgun (WGS) entry which is preliminary data.</text>
</comment>
<accession>A0A392SNN4</accession>
<protein>
    <submittedName>
        <fullName evidence="1">Uncharacterized protein</fullName>
    </submittedName>
</protein>
<evidence type="ECO:0000313" key="2">
    <source>
        <dbReference type="Proteomes" id="UP000265520"/>
    </source>
</evidence>
<keyword evidence="2" id="KW-1185">Reference proteome</keyword>
<proteinExistence type="predicted"/>
<name>A0A392SNN4_9FABA</name>
<evidence type="ECO:0000313" key="1">
    <source>
        <dbReference type="EMBL" id="MCI50491.1"/>
    </source>
</evidence>
<sequence>MNPATSMLHFTNAVGSSCQVIGCICVCTNVVVLRLELCLLLDL</sequence>
<reference evidence="1 2" key="1">
    <citation type="journal article" date="2018" name="Front. Plant Sci.">
        <title>Red Clover (Trifolium pratense) and Zigzag Clover (T. medium) - A Picture of Genomic Similarities and Differences.</title>
        <authorList>
            <person name="Dluhosova J."/>
            <person name="Istvanek J."/>
            <person name="Nedelnik J."/>
            <person name="Repkova J."/>
        </authorList>
    </citation>
    <scope>NUCLEOTIDE SEQUENCE [LARGE SCALE GENOMIC DNA]</scope>
    <source>
        <strain evidence="2">cv. 10/8</strain>
        <tissue evidence="1">Leaf</tissue>
    </source>
</reference>